<dbReference type="PRINTS" id="PR02108">
    <property type="entry name" value="MRGPCRFAMILY"/>
</dbReference>
<evidence type="ECO:0000313" key="12">
    <source>
        <dbReference type="EMBL" id="NXT88777.1"/>
    </source>
</evidence>
<feature type="transmembrane region" description="Helical" evidence="10">
    <location>
        <begin position="259"/>
        <end position="277"/>
    </location>
</feature>
<evidence type="ECO:0000256" key="9">
    <source>
        <dbReference type="ARBA" id="ARBA00061394"/>
    </source>
</evidence>
<dbReference type="GO" id="GO:0004930">
    <property type="term" value="F:G protein-coupled receptor activity"/>
    <property type="evidence" value="ECO:0007669"/>
    <property type="project" value="UniProtKB-KW"/>
</dbReference>
<reference evidence="12 13" key="1">
    <citation type="submission" date="2019-09" db="EMBL/GenBank/DDBJ databases">
        <title>Bird 10,000 Genomes (B10K) Project - Family phase.</title>
        <authorList>
            <person name="Zhang G."/>
        </authorList>
    </citation>
    <scope>NUCLEOTIDE SEQUENCE [LARGE SCALE GENOMIC DNA]</scope>
    <source>
        <strain evidence="12">B10K-DU-029-28</strain>
    </source>
</reference>
<keyword evidence="13" id="KW-1185">Reference proteome</keyword>
<protein>
    <submittedName>
        <fullName evidence="12">MAS protein</fullName>
    </submittedName>
</protein>
<keyword evidence="6 10" id="KW-0472">Membrane</keyword>
<evidence type="ECO:0000259" key="11">
    <source>
        <dbReference type="PROSITE" id="PS50262"/>
    </source>
</evidence>
<evidence type="ECO:0000256" key="2">
    <source>
        <dbReference type="ARBA" id="ARBA00022475"/>
    </source>
</evidence>
<dbReference type="PANTHER" id="PTHR11334">
    <property type="entry name" value="MAS-RELATED G-PROTEIN COUPLED RECEPTOR"/>
    <property type="match status" value="1"/>
</dbReference>
<evidence type="ECO:0000256" key="5">
    <source>
        <dbReference type="ARBA" id="ARBA00023040"/>
    </source>
</evidence>
<keyword evidence="4 10" id="KW-1133">Transmembrane helix</keyword>
<dbReference type="PRINTS" id="PR00237">
    <property type="entry name" value="GPCRRHODOPSN"/>
</dbReference>
<proteinExistence type="inferred from homology"/>
<keyword evidence="8" id="KW-0807">Transducer</keyword>
<evidence type="ECO:0000256" key="6">
    <source>
        <dbReference type="ARBA" id="ARBA00023136"/>
    </source>
</evidence>
<dbReference type="InterPro" id="IPR017452">
    <property type="entry name" value="GPCR_Rhodpsn_7TM"/>
</dbReference>
<dbReference type="GO" id="GO:0005886">
    <property type="term" value="C:plasma membrane"/>
    <property type="evidence" value="ECO:0007669"/>
    <property type="project" value="UniProtKB-SubCell"/>
</dbReference>
<feature type="transmembrane region" description="Helical" evidence="10">
    <location>
        <begin position="86"/>
        <end position="109"/>
    </location>
</feature>
<dbReference type="AlphaFoldDB" id="A0A7L3G8Y7"/>
<comment type="similarity">
    <text evidence="9">Belongs to the G-protein coupled receptor 1 family. Mas subfamily.</text>
</comment>
<dbReference type="Gene3D" id="1.20.1070.10">
    <property type="entry name" value="Rhodopsin 7-helix transmembrane proteins"/>
    <property type="match status" value="1"/>
</dbReference>
<keyword evidence="7" id="KW-0675">Receptor</keyword>
<dbReference type="SUPFAM" id="SSF81321">
    <property type="entry name" value="Family A G protein-coupled receptor-like"/>
    <property type="match status" value="1"/>
</dbReference>
<dbReference type="PANTHER" id="PTHR11334:SF68">
    <property type="entry name" value="G-PROTEIN COUPLED RECEPTORS FAMILY 1 PROFILE DOMAIN-CONTAINING PROTEIN-RELATED"/>
    <property type="match status" value="1"/>
</dbReference>
<feature type="domain" description="G-protein coupled receptors family 1 profile" evidence="11">
    <location>
        <begin position="66"/>
        <end position="282"/>
    </location>
</feature>
<feature type="transmembrane region" description="Helical" evidence="10">
    <location>
        <begin position="53"/>
        <end position="74"/>
    </location>
</feature>
<feature type="transmembrane region" description="Helical" evidence="10">
    <location>
        <begin position="230"/>
        <end position="253"/>
    </location>
</feature>
<comment type="caution">
    <text evidence="12">The sequence shown here is derived from an EMBL/GenBank/DDBJ whole genome shotgun (WGS) entry which is preliminary data.</text>
</comment>
<feature type="transmembrane region" description="Helical" evidence="10">
    <location>
        <begin position="167"/>
        <end position="188"/>
    </location>
</feature>
<evidence type="ECO:0000256" key="7">
    <source>
        <dbReference type="ARBA" id="ARBA00023170"/>
    </source>
</evidence>
<dbReference type="FunFam" id="1.20.1070.10:FF:000193">
    <property type="entry name" value="Mas-related G-protein coupled receptor member E"/>
    <property type="match status" value="1"/>
</dbReference>
<feature type="transmembrane region" description="Helical" evidence="10">
    <location>
        <begin position="194"/>
        <end position="218"/>
    </location>
</feature>
<gene>
    <name evidence="12" type="primary">Mas1_0</name>
    <name evidence="12" type="ORF">ANHRUF_R07287</name>
</gene>
<dbReference type="Proteomes" id="UP000528690">
    <property type="component" value="Unassembled WGS sequence"/>
</dbReference>
<comment type="subcellular location">
    <subcellularLocation>
        <location evidence="1">Cell membrane</location>
        <topology evidence="1">Multi-pass membrane protein</topology>
    </subcellularLocation>
</comment>
<feature type="transmembrane region" description="Helical" evidence="10">
    <location>
        <begin position="129"/>
        <end position="155"/>
    </location>
</feature>
<feature type="non-terminal residue" evidence="12">
    <location>
        <position position="324"/>
    </location>
</feature>
<dbReference type="PROSITE" id="PS50262">
    <property type="entry name" value="G_PROTEIN_RECEP_F1_2"/>
    <property type="match status" value="1"/>
</dbReference>
<evidence type="ECO:0000313" key="13">
    <source>
        <dbReference type="Proteomes" id="UP000528690"/>
    </source>
</evidence>
<dbReference type="InterPro" id="IPR026234">
    <property type="entry name" value="MRGPCRFAMILY"/>
</dbReference>
<evidence type="ECO:0000256" key="3">
    <source>
        <dbReference type="ARBA" id="ARBA00022692"/>
    </source>
</evidence>
<keyword evidence="2" id="KW-1003">Cell membrane</keyword>
<keyword evidence="5" id="KW-0297">G-protein coupled receptor</keyword>
<sequence length="324" mass="36441">MSTLFPATERAGPACWSQLGGTAYNGSWHHRLLRCEDNHYNWTDCEEGHLSKVLVTLLICLCGLVGNGAVFWFLGSHVRRNPIAIYVLNLAIADFTFLLFIAIALVVLYGPESLCHRLGSQDMTTVLNITILFTFTASVYLLVAFSAMTSLSVLLQACWLCHRTWHLPVLVCALLWALSFLLTMTIYFRPAALTVFILSYLLSVLILIFSGLTLLARVLCCSWQYPPKKLCVVVLLAVFFFPFFTADFGYWLLLRLFDFSVFVFGASLLFACVNSSIKPVIYFLAGSCANKFVLSLRVAFQRTFEDVTEPQNRDETPTENTIET</sequence>
<name>A0A7L3G8Y7_9AVES</name>
<dbReference type="EMBL" id="VZTV01029362">
    <property type="protein sequence ID" value="NXT88777.1"/>
    <property type="molecule type" value="Genomic_DNA"/>
</dbReference>
<dbReference type="InterPro" id="IPR000276">
    <property type="entry name" value="GPCR_Rhodpsn"/>
</dbReference>
<evidence type="ECO:0000256" key="1">
    <source>
        <dbReference type="ARBA" id="ARBA00004651"/>
    </source>
</evidence>
<dbReference type="OrthoDB" id="9631784at2759"/>
<accession>A0A7L3G8Y7</accession>
<evidence type="ECO:0000256" key="4">
    <source>
        <dbReference type="ARBA" id="ARBA00022989"/>
    </source>
</evidence>
<keyword evidence="3 10" id="KW-0812">Transmembrane</keyword>
<feature type="non-terminal residue" evidence="12">
    <location>
        <position position="1"/>
    </location>
</feature>
<organism evidence="12 13">
    <name type="scientific">Anhinga rufa</name>
    <name type="common">African darter</name>
    <dbReference type="NCBI Taxonomy" id="317792"/>
    <lineage>
        <taxon>Eukaryota</taxon>
        <taxon>Metazoa</taxon>
        <taxon>Chordata</taxon>
        <taxon>Craniata</taxon>
        <taxon>Vertebrata</taxon>
        <taxon>Euteleostomi</taxon>
        <taxon>Archelosauria</taxon>
        <taxon>Archosauria</taxon>
        <taxon>Dinosauria</taxon>
        <taxon>Saurischia</taxon>
        <taxon>Theropoda</taxon>
        <taxon>Coelurosauria</taxon>
        <taxon>Aves</taxon>
        <taxon>Neognathae</taxon>
        <taxon>Neoaves</taxon>
        <taxon>Aequornithes</taxon>
        <taxon>Suliformes</taxon>
        <taxon>Anhingidae</taxon>
        <taxon>Anhinga</taxon>
    </lineage>
</organism>
<evidence type="ECO:0000256" key="10">
    <source>
        <dbReference type="SAM" id="Phobius"/>
    </source>
</evidence>
<evidence type="ECO:0000256" key="8">
    <source>
        <dbReference type="ARBA" id="ARBA00023224"/>
    </source>
</evidence>